<dbReference type="EMBL" id="BKCJ010493035">
    <property type="protein sequence ID" value="GFA81419.1"/>
    <property type="molecule type" value="Genomic_DNA"/>
</dbReference>
<sequence>MRVLQLVLSMSENFPATIGGNSKSNWKGSLNVAHGSSSNTPIIENIDKIESQILNGKLTFVDDDRKPLYKAVIKGNEDSESEVEAVFDLTTNLMASTSLKGGSDRGYGTNFLLEQWRGTKRDDDYDPYNDDLYENHDISEDLQAICDDFDIT</sequence>
<proteinExistence type="predicted"/>
<name>A0A699K945_TANCI</name>
<accession>A0A699K945</accession>
<comment type="caution">
    <text evidence="1">The sequence shown here is derived from an EMBL/GenBank/DDBJ whole genome shotgun (WGS) entry which is preliminary data.</text>
</comment>
<feature type="non-terminal residue" evidence="1">
    <location>
        <position position="152"/>
    </location>
</feature>
<reference evidence="1" key="1">
    <citation type="journal article" date="2019" name="Sci. Rep.">
        <title>Draft genome of Tanacetum cinerariifolium, the natural source of mosquito coil.</title>
        <authorList>
            <person name="Yamashiro T."/>
            <person name="Shiraishi A."/>
            <person name="Satake H."/>
            <person name="Nakayama K."/>
        </authorList>
    </citation>
    <scope>NUCLEOTIDE SEQUENCE</scope>
</reference>
<dbReference type="AlphaFoldDB" id="A0A699K945"/>
<gene>
    <name evidence="1" type="ORF">Tci_653391</name>
</gene>
<protein>
    <submittedName>
        <fullName evidence="1">Uncharacterized protein</fullName>
    </submittedName>
</protein>
<organism evidence="1">
    <name type="scientific">Tanacetum cinerariifolium</name>
    <name type="common">Dalmatian daisy</name>
    <name type="synonym">Chrysanthemum cinerariifolium</name>
    <dbReference type="NCBI Taxonomy" id="118510"/>
    <lineage>
        <taxon>Eukaryota</taxon>
        <taxon>Viridiplantae</taxon>
        <taxon>Streptophyta</taxon>
        <taxon>Embryophyta</taxon>
        <taxon>Tracheophyta</taxon>
        <taxon>Spermatophyta</taxon>
        <taxon>Magnoliopsida</taxon>
        <taxon>eudicotyledons</taxon>
        <taxon>Gunneridae</taxon>
        <taxon>Pentapetalae</taxon>
        <taxon>asterids</taxon>
        <taxon>campanulids</taxon>
        <taxon>Asterales</taxon>
        <taxon>Asteraceae</taxon>
        <taxon>Asteroideae</taxon>
        <taxon>Anthemideae</taxon>
        <taxon>Anthemidinae</taxon>
        <taxon>Tanacetum</taxon>
    </lineage>
</organism>
<evidence type="ECO:0000313" key="1">
    <source>
        <dbReference type="EMBL" id="GFA81419.1"/>
    </source>
</evidence>